<proteinExistence type="predicted"/>
<gene>
    <name evidence="2" type="ORF">SOCE26_054000</name>
</gene>
<evidence type="ECO:0000256" key="1">
    <source>
        <dbReference type="SAM" id="MobiDB-lite"/>
    </source>
</evidence>
<feature type="compositionally biased region" description="Basic residues" evidence="1">
    <location>
        <begin position="1"/>
        <end position="12"/>
    </location>
</feature>
<dbReference type="EMBL" id="CP012673">
    <property type="protein sequence ID" value="AUX43944.1"/>
    <property type="molecule type" value="Genomic_DNA"/>
</dbReference>
<name>A0A2L0EXA2_SORCE</name>
<dbReference type="RefSeq" id="WP_104987466.1">
    <property type="nucleotide sequence ID" value="NZ_CP012673.1"/>
</dbReference>
<organism evidence="2 3">
    <name type="scientific">Sorangium cellulosum</name>
    <name type="common">Polyangium cellulosum</name>
    <dbReference type="NCBI Taxonomy" id="56"/>
    <lineage>
        <taxon>Bacteria</taxon>
        <taxon>Pseudomonadati</taxon>
        <taxon>Myxococcota</taxon>
        <taxon>Polyangia</taxon>
        <taxon>Polyangiales</taxon>
        <taxon>Polyangiaceae</taxon>
        <taxon>Sorangium</taxon>
    </lineage>
</organism>
<accession>A0A2L0EXA2</accession>
<feature type="region of interest" description="Disordered" evidence="1">
    <location>
        <begin position="1"/>
        <end position="20"/>
    </location>
</feature>
<dbReference type="OrthoDB" id="5522297at2"/>
<evidence type="ECO:0000313" key="2">
    <source>
        <dbReference type="EMBL" id="AUX43944.1"/>
    </source>
</evidence>
<reference evidence="2 3" key="1">
    <citation type="submission" date="2015-09" db="EMBL/GenBank/DDBJ databases">
        <title>Sorangium comparison.</title>
        <authorList>
            <person name="Zaburannyi N."/>
            <person name="Bunk B."/>
            <person name="Overmann J."/>
            <person name="Mueller R."/>
        </authorList>
    </citation>
    <scope>NUCLEOTIDE SEQUENCE [LARGE SCALE GENOMIC DNA]</scope>
    <source>
        <strain evidence="2 3">So ce26</strain>
    </source>
</reference>
<evidence type="ECO:0000313" key="3">
    <source>
        <dbReference type="Proteomes" id="UP000238348"/>
    </source>
</evidence>
<dbReference type="Proteomes" id="UP000238348">
    <property type="component" value="Chromosome"/>
</dbReference>
<dbReference type="AlphaFoldDB" id="A0A2L0EXA2"/>
<protein>
    <submittedName>
        <fullName evidence="2">Uncharacterized protein</fullName>
    </submittedName>
</protein>
<sequence length="107" mass="11550">MAKKKLSARAARRASDRDAEKLTRDLERLALLEPGHTPGRAIVLDAASQVEVAARAIPCPRCRGLFRVEDHTAETLDGVRLRVAKVVCSACGAGRLLYFRLGAAALN</sequence>